<accession>A0A926IRP5</accession>
<evidence type="ECO:0000313" key="3">
    <source>
        <dbReference type="Proteomes" id="UP000651085"/>
    </source>
</evidence>
<dbReference type="SUPFAM" id="SSF55729">
    <property type="entry name" value="Acyl-CoA N-acyltransferases (Nat)"/>
    <property type="match status" value="1"/>
</dbReference>
<name>A0A926IRP5_9BACT</name>
<gene>
    <name evidence="2" type="ORF">H8744_11835</name>
</gene>
<keyword evidence="3" id="KW-1185">Reference proteome</keyword>
<dbReference type="InterPro" id="IPR000182">
    <property type="entry name" value="GNAT_dom"/>
</dbReference>
<sequence length="169" mass="19565">MSTTFEFRPAKDTDTARIWEIILQAKAQMLRQNKQQWDETYPAPQNITNDIDQGYAYVLCHKNIPIAYGAVVFDGEPAYECIEGEWLSVQSYVVVHRLAVADEMKQQGIATLFMQKVELLALEKGVHSFKVDTNFDNFYMHKMLDRLGFTHCGEVIYKRGSRMAYEKLL</sequence>
<protein>
    <submittedName>
        <fullName evidence="2">GNAT family N-acetyltransferase</fullName>
    </submittedName>
</protein>
<evidence type="ECO:0000313" key="2">
    <source>
        <dbReference type="EMBL" id="MBC8593923.1"/>
    </source>
</evidence>
<comment type="caution">
    <text evidence="2">The sequence shown here is derived from an EMBL/GenBank/DDBJ whole genome shotgun (WGS) entry which is preliminary data.</text>
</comment>
<evidence type="ECO:0000259" key="1">
    <source>
        <dbReference type="PROSITE" id="PS51186"/>
    </source>
</evidence>
<feature type="domain" description="N-acetyltransferase" evidence="1">
    <location>
        <begin position="5"/>
        <end position="169"/>
    </location>
</feature>
<dbReference type="InterPro" id="IPR016181">
    <property type="entry name" value="Acyl_CoA_acyltransferase"/>
</dbReference>
<proteinExistence type="predicted"/>
<dbReference type="Pfam" id="PF00583">
    <property type="entry name" value="Acetyltransf_1"/>
    <property type="match status" value="1"/>
</dbReference>
<dbReference type="GO" id="GO:0016747">
    <property type="term" value="F:acyltransferase activity, transferring groups other than amino-acyl groups"/>
    <property type="evidence" value="ECO:0007669"/>
    <property type="project" value="InterPro"/>
</dbReference>
<dbReference type="PROSITE" id="PS51186">
    <property type="entry name" value="GNAT"/>
    <property type="match status" value="1"/>
</dbReference>
<dbReference type="EMBL" id="JACRTF010000001">
    <property type="protein sequence ID" value="MBC8593923.1"/>
    <property type="molecule type" value="Genomic_DNA"/>
</dbReference>
<dbReference type="CDD" id="cd04301">
    <property type="entry name" value="NAT_SF"/>
    <property type="match status" value="1"/>
</dbReference>
<reference evidence="2" key="1">
    <citation type="submission" date="2020-08" db="EMBL/GenBank/DDBJ databases">
        <title>Genome public.</title>
        <authorList>
            <person name="Liu C."/>
            <person name="Sun Q."/>
        </authorList>
    </citation>
    <scope>NUCLEOTIDE SEQUENCE</scope>
    <source>
        <strain evidence="2">N12</strain>
    </source>
</reference>
<dbReference type="Gene3D" id="3.40.630.30">
    <property type="match status" value="1"/>
</dbReference>
<dbReference type="AlphaFoldDB" id="A0A926IRP5"/>
<dbReference type="Proteomes" id="UP000651085">
    <property type="component" value="Unassembled WGS sequence"/>
</dbReference>
<organism evidence="2 3">
    <name type="scientific">Jilunia laotingensis</name>
    <dbReference type="NCBI Taxonomy" id="2763675"/>
    <lineage>
        <taxon>Bacteria</taxon>
        <taxon>Pseudomonadati</taxon>
        <taxon>Bacteroidota</taxon>
        <taxon>Bacteroidia</taxon>
        <taxon>Bacteroidales</taxon>
        <taxon>Bacteroidaceae</taxon>
        <taxon>Jilunia</taxon>
    </lineage>
</organism>
<dbReference type="RefSeq" id="WP_262435030.1">
    <property type="nucleotide sequence ID" value="NZ_JACRTF010000001.1"/>
</dbReference>